<feature type="compositionally biased region" description="Basic residues" evidence="1">
    <location>
        <begin position="188"/>
        <end position="197"/>
    </location>
</feature>
<evidence type="ECO:0000256" key="1">
    <source>
        <dbReference type="SAM" id="MobiDB-lite"/>
    </source>
</evidence>
<feature type="region of interest" description="Disordered" evidence="1">
    <location>
        <begin position="172"/>
        <end position="300"/>
    </location>
</feature>
<evidence type="ECO:0000313" key="2">
    <source>
        <dbReference type="EMBL" id="KHN75235.1"/>
    </source>
</evidence>
<gene>
    <name evidence="2" type="ORF">Tcan_10446</name>
</gene>
<feature type="compositionally biased region" description="Basic and acidic residues" evidence="1">
    <location>
        <begin position="241"/>
        <end position="255"/>
    </location>
</feature>
<organism evidence="2 3">
    <name type="scientific">Toxocara canis</name>
    <name type="common">Canine roundworm</name>
    <dbReference type="NCBI Taxonomy" id="6265"/>
    <lineage>
        <taxon>Eukaryota</taxon>
        <taxon>Metazoa</taxon>
        <taxon>Ecdysozoa</taxon>
        <taxon>Nematoda</taxon>
        <taxon>Chromadorea</taxon>
        <taxon>Rhabditida</taxon>
        <taxon>Spirurina</taxon>
        <taxon>Ascaridomorpha</taxon>
        <taxon>Ascaridoidea</taxon>
        <taxon>Toxocaridae</taxon>
        <taxon>Toxocara</taxon>
    </lineage>
</organism>
<keyword evidence="3" id="KW-1185">Reference proteome</keyword>
<name>A0A0B2V2K7_TOXCA</name>
<dbReference type="EMBL" id="JPKZ01002768">
    <property type="protein sequence ID" value="KHN75235.1"/>
    <property type="molecule type" value="Genomic_DNA"/>
</dbReference>
<feature type="compositionally biased region" description="Low complexity" evidence="1">
    <location>
        <begin position="229"/>
        <end position="240"/>
    </location>
</feature>
<accession>A0A0B2V2K7</accession>
<dbReference type="Proteomes" id="UP000031036">
    <property type="component" value="Unassembled WGS sequence"/>
</dbReference>
<feature type="compositionally biased region" description="Basic and acidic residues" evidence="1">
    <location>
        <begin position="203"/>
        <end position="227"/>
    </location>
</feature>
<reference evidence="2 3" key="1">
    <citation type="submission" date="2014-11" db="EMBL/GenBank/DDBJ databases">
        <title>Genetic blueprint of the zoonotic pathogen Toxocara canis.</title>
        <authorList>
            <person name="Zhu X.-Q."/>
            <person name="Korhonen P.K."/>
            <person name="Cai H."/>
            <person name="Young N.D."/>
            <person name="Nejsum P."/>
            <person name="von Samson-Himmelstjerna G."/>
            <person name="Boag P.R."/>
            <person name="Tan P."/>
            <person name="Li Q."/>
            <person name="Min J."/>
            <person name="Yang Y."/>
            <person name="Wang X."/>
            <person name="Fang X."/>
            <person name="Hall R.S."/>
            <person name="Hofmann A."/>
            <person name="Sternberg P.W."/>
            <person name="Jex A.R."/>
            <person name="Gasser R.B."/>
        </authorList>
    </citation>
    <scope>NUCLEOTIDE SEQUENCE [LARGE SCALE GENOMIC DNA]</scope>
    <source>
        <strain evidence="2">PN_DK_2014</strain>
    </source>
</reference>
<evidence type="ECO:0000313" key="3">
    <source>
        <dbReference type="Proteomes" id="UP000031036"/>
    </source>
</evidence>
<protein>
    <submittedName>
        <fullName evidence="2">Uncharacterized protein</fullName>
    </submittedName>
</protein>
<comment type="caution">
    <text evidence="2">The sequence shown here is derived from an EMBL/GenBank/DDBJ whole genome shotgun (WGS) entry which is preliminary data.</text>
</comment>
<dbReference type="AlphaFoldDB" id="A0A0B2V2K7"/>
<feature type="compositionally biased region" description="Basic and acidic residues" evidence="1">
    <location>
        <begin position="90"/>
        <end position="108"/>
    </location>
</feature>
<proteinExistence type="predicted"/>
<feature type="compositionally biased region" description="Polar residues" evidence="1">
    <location>
        <begin position="256"/>
        <end position="286"/>
    </location>
</feature>
<feature type="compositionally biased region" description="Basic and acidic residues" evidence="1">
    <location>
        <begin position="125"/>
        <end position="143"/>
    </location>
</feature>
<feature type="compositionally biased region" description="Basic residues" evidence="1">
    <location>
        <begin position="287"/>
        <end position="300"/>
    </location>
</feature>
<feature type="region of interest" description="Disordered" evidence="1">
    <location>
        <begin position="90"/>
        <end position="151"/>
    </location>
</feature>
<sequence length="300" mass="33676">MDAMICELLLLFVHIENPTFPVADSTRGSETDIEPVITGGDFSAEPLQPPPNKLPTPVVVIEVNANAAANEEKREELRSACAFVLKRERQDETERNKENMQKLAKEEITDGTQPSDELEITANQKKTETRKNRSKCSERKTLDKMSPADQVKDKSVRIVKNVFRIGVRGNAQEAQLASKGKQSERSRSKSTKLRSARAKSIILKRDDGKQKADSGKGIDGELAEKRPQNNVNERVSNSVNDKLKKEENGTAKSVERTQMNTTQRSLFISEKTQSTNNWRTATASSKKVQKGQKNIRNRER</sequence>